<protein>
    <submittedName>
        <fullName evidence="1">Uncharacterized protein</fullName>
    </submittedName>
</protein>
<proteinExistence type="predicted"/>
<name>A0A060YU67_ONCMY</name>
<organism evidence="1 2">
    <name type="scientific">Oncorhynchus mykiss</name>
    <name type="common">Rainbow trout</name>
    <name type="synonym">Salmo gairdneri</name>
    <dbReference type="NCBI Taxonomy" id="8022"/>
    <lineage>
        <taxon>Eukaryota</taxon>
        <taxon>Metazoa</taxon>
        <taxon>Chordata</taxon>
        <taxon>Craniata</taxon>
        <taxon>Vertebrata</taxon>
        <taxon>Euteleostomi</taxon>
        <taxon>Actinopterygii</taxon>
        <taxon>Neopterygii</taxon>
        <taxon>Teleostei</taxon>
        <taxon>Protacanthopterygii</taxon>
        <taxon>Salmoniformes</taxon>
        <taxon>Salmonidae</taxon>
        <taxon>Salmoninae</taxon>
        <taxon>Oncorhynchus</taxon>
    </lineage>
</organism>
<dbReference type="AlphaFoldDB" id="A0A060YU67"/>
<dbReference type="STRING" id="8022.A0A060YU67"/>
<evidence type="ECO:0000313" key="1">
    <source>
        <dbReference type="EMBL" id="CDQ95388.1"/>
    </source>
</evidence>
<dbReference type="GO" id="GO:0016020">
    <property type="term" value="C:membrane"/>
    <property type="evidence" value="ECO:0007669"/>
    <property type="project" value="TreeGrafter"/>
</dbReference>
<dbReference type="InterPro" id="IPR050310">
    <property type="entry name" value="VPS10-sortilin"/>
</dbReference>
<accession>A0A060YU67</accession>
<dbReference type="EMBL" id="FR920952">
    <property type="protein sequence ID" value="CDQ95388.1"/>
    <property type="molecule type" value="Genomic_DNA"/>
</dbReference>
<dbReference type="PaxDb" id="8022-A0A060YU67"/>
<sequence length="162" mass="18040">MESSIIVHSECCNPKCLPLVLTSCVFYLIPDRFQVIPLAFSSNLDRLNPNIPEWREDVGQVVTKILAKITGIPQVSLVTMVKRGLPTTADLYVLPPESQRDKRSVFVDKRIPAIKQAFNDNNVSFIVRGGLQVLVTLADPNAGNQSILYYRSNSCNHAIVML</sequence>
<evidence type="ECO:0000313" key="2">
    <source>
        <dbReference type="Proteomes" id="UP000193380"/>
    </source>
</evidence>
<reference evidence="1" key="1">
    <citation type="journal article" date="2014" name="Nat. Commun.">
        <title>The rainbow trout genome provides novel insights into evolution after whole-genome duplication in vertebrates.</title>
        <authorList>
            <person name="Berthelot C."/>
            <person name="Brunet F."/>
            <person name="Chalopin D."/>
            <person name="Juanchich A."/>
            <person name="Bernard M."/>
            <person name="Noel B."/>
            <person name="Bento P."/>
            <person name="Da Silva C."/>
            <person name="Labadie K."/>
            <person name="Alberti A."/>
            <person name="Aury J.M."/>
            <person name="Louis A."/>
            <person name="Dehais P."/>
            <person name="Bardou P."/>
            <person name="Montfort J."/>
            <person name="Klopp C."/>
            <person name="Cabau C."/>
            <person name="Gaspin C."/>
            <person name="Thorgaard G.H."/>
            <person name="Boussaha M."/>
            <person name="Quillet E."/>
            <person name="Guyomard R."/>
            <person name="Galiana D."/>
            <person name="Bobe J."/>
            <person name="Volff J.N."/>
            <person name="Genet C."/>
            <person name="Wincker P."/>
            <person name="Jaillon O."/>
            <person name="Roest Crollius H."/>
            <person name="Guiguen Y."/>
        </authorList>
    </citation>
    <scope>NUCLEOTIDE SEQUENCE [LARGE SCALE GENOMIC DNA]</scope>
</reference>
<gene>
    <name evidence="1" type="ORF">GSONMT00062409001</name>
</gene>
<dbReference type="Proteomes" id="UP000193380">
    <property type="component" value="Unassembled WGS sequence"/>
</dbReference>
<dbReference type="PANTHER" id="PTHR12106:SF9">
    <property type="entry name" value="VPS10 DOMAIN-CONTAINING RECEPTOR SORCS2"/>
    <property type="match status" value="1"/>
</dbReference>
<reference evidence="1" key="2">
    <citation type="submission" date="2014-03" db="EMBL/GenBank/DDBJ databases">
        <authorList>
            <person name="Genoscope - CEA"/>
        </authorList>
    </citation>
    <scope>NUCLEOTIDE SEQUENCE</scope>
</reference>
<dbReference type="PANTHER" id="PTHR12106">
    <property type="entry name" value="SORTILIN RELATED"/>
    <property type="match status" value="1"/>
</dbReference>